<protein>
    <submittedName>
        <fullName evidence="2">Uncharacterized protein</fullName>
    </submittedName>
</protein>
<feature type="region of interest" description="Disordered" evidence="1">
    <location>
        <begin position="117"/>
        <end position="144"/>
    </location>
</feature>
<dbReference type="EMBL" id="CAKOFQ010008010">
    <property type="protein sequence ID" value="CAH2010830.1"/>
    <property type="molecule type" value="Genomic_DNA"/>
</dbReference>
<name>A0A9P0MB55_ACAOB</name>
<feature type="non-terminal residue" evidence="2">
    <location>
        <position position="144"/>
    </location>
</feature>
<comment type="caution">
    <text evidence="2">The sequence shown here is derived from an EMBL/GenBank/DDBJ whole genome shotgun (WGS) entry which is preliminary data.</text>
</comment>
<organism evidence="2 3">
    <name type="scientific">Acanthoscelides obtectus</name>
    <name type="common">Bean weevil</name>
    <name type="synonym">Bruchus obtectus</name>
    <dbReference type="NCBI Taxonomy" id="200917"/>
    <lineage>
        <taxon>Eukaryota</taxon>
        <taxon>Metazoa</taxon>
        <taxon>Ecdysozoa</taxon>
        <taxon>Arthropoda</taxon>
        <taxon>Hexapoda</taxon>
        <taxon>Insecta</taxon>
        <taxon>Pterygota</taxon>
        <taxon>Neoptera</taxon>
        <taxon>Endopterygota</taxon>
        <taxon>Coleoptera</taxon>
        <taxon>Polyphaga</taxon>
        <taxon>Cucujiformia</taxon>
        <taxon>Chrysomeloidea</taxon>
        <taxon>Chrysomelidae</taxon>
        <taxon>Bruchinae</taxon>
        <taxon>Bruchini</taxon>
        <taxon>Acanthoscelides</taxon>
    </lineage>
</organism>
<keyword evidence="3" id="KW-1185">Reference proteome</keyword>
<sequence>SNINLQINFKGLCKLEILLTDLLCSRYFKDRLTKMPTTYESKNGERAIRPGLVQIVTLKIHPLLRLRPGPLPLRALIPESLPGGSHDPDSAIVEIYPTLNSTPAKLLENVISPIPKTSAKTAVKTRDSESESPVLQESDTSADE</sequence>
<evidence type="ECO:0000313" key="2">
    <source>
        <dbReference type="EMBL" id="CAH2010830.1"/>
    </source>
</evidence>
<accession>A0A9P0MB55</accession>
<dbReference type="AlphaFoldDB" id="A0A9P0MB55"/>
<dbReference type="Proteomes" id="UP001152888">
    <property type="component" value="Unassembled WGS sequence"/>
</dbReference>
<proteinExistence type="predicted"/>
<evidence type="ECO:0000313" key="3">
    <source>
        <dbReference type="Proteomes" id="UP001152888"/>
    </source>
</evidence>
<reference evidence="2" key="1">
    <citation type="submission" date="2022-03" db="EMBL/GenBank/DDBJ databases">
        <authorList>
            <person name="Sayadi A."/>
        </authorList>
    </citation>
    <scope>NUCLEOTIDE SEQUENCE</scope>
</reference>
<feature type="compositionally biased region" description="Polar residues" evidence="1">
    <location>
        <begin position="131"/>
        <end position="144"/>
    </location>
</feature>
<evidence type="ECO:0000256" key="1">
    <source>
        <dbReference type="SAM" id="MobiDB-lite"/>
    </source>
</evidence>
<gene>
    <name evidence="2" type="ORF">ACAOBT_LOCUS31806</name>
</gene>